<accession>A0ABQ5H5Q7</accession>
<feature type="compositionally biased region" description="Low complexity" evidence="2">
    <location>
        <begin position="60"/>
        <end position="94"/>
    </location>
</feature>
<dbReference type="Proteomes" id="UP001151760">
    <property type="component" value="Unassembled WGS sequence"/>
</dbReference>
<feature type="region of interest" description="Disordered" evidence="2">
    <location>
        <begin position="60"/>
        <end position="116"/>
    </location>
</feature>
<feature type="compositionally biased region" description="Acidic residues" evidence="2">
    <location>
        <begin position="232"/>
        <end position="247"/>
    </location>
</feature>
<evidence type="ECO:0000256" key="2">
    <source>
        <dbReference type="SAM" id="MobiDB-lite"/>
    </source>
</evidence>
<dbReference type="EMBL" id="BQNB010019208">
    <property type="protein sequence ID" value="GJT82871.1"/>
    <property type="molecule type" value="Genomic_DNA"/>
</dbReference>
<reference evidence="3" key="2">
    <citation type="submission" date="2022-01" db="EMBL/GenBank/DDBJ databases">
        <authorList>
            <person name="Yamashiro T."/>
            <person name="Shiraishi A."/>
            <person name="Satake H."/>
            <person name="Nakayama K."/>
        </authorList>
    </citation>
    <scope>NUCLEOTIDE SEQUENCE</scope>
</reference>
<feature type="region of interest" description="Disordered" evidence="2">
    <location>
        <begin position="230"/>
        <end position="264"/>
    </location>
</feature>
<evidence type="ECO:0000256" key="1">
    <source>
        <dbReference type="SAM" id="Coils"/>
    </source>
</evidence>
<feature type="region of interest" description="Disordered" evidence="2">
    <location>
        <begin position="173"/>
        <end position="207"/>
    </location>
</feature>
<name>A0ABQ5H5Q7_9ASTR</name>
<feature type="compositionally biased region" description="Basic and acidic residues" evidence="2">
    <location>
        <begin position="191"/>
        <end position="201"/>
    </location>
</feature>
<evidence type="ECO:0000313" key="4">
    <source>
        <dbReference type="Proteomes" id="UP001151760"/>
    </source>
</evidence>
<keyword evidence="4" id="KW-1185">Reference proteome</keyword>
<gene>
    <name evidence="3" type="ORF">Tco_1057213</name>
</gene>
<protein>
    <submittedName>
        <fullName evidence="3">Uncharacterized protein</fullName>
    </submittedName>
</protein>
<reference evidence="3" key="1">
    <citation type="journal article" date="2022" name="Int. J. Mol. Sci.">
        <title>Draft Genome of Tanacetum Coccineum: Genomic Comparison of Closely Related Tanacetum-Family Plants.</title>
        <authorList>
            <person name="Yamashiro T."/>
            <person name="Shiraishi A."/>
            <person name="Nakayama K."/>
            <person name="Satake H."/>
        </authorList>
    </citation>
    <scope>NUCLEOTIDE SEQUENCE</scope>
</reference>
<organism evidence="3 4">
    <name type="scientific">Tanacetum coccineum</name>
    <dbReference type="NCBI Taxonomy" id="301880"/>
    <lineage>
        <taxon>Eukaryota</taxon>
        <taxon>Viridiplantae</taxon>
        <taxon>Streptophyta</taxon>
        <taxon>Embryophyta</taxon>
        <taxon>Tracheophyta</taxon>
        <taxon>Spermatophyta</taxon>
        <taxon>Magnoliopsida</taxon>
        <taxon>eudicotyledons</taxon>
        <taxon>Gunneridae</taxon>
        <taxon>Pentapetalae</taxon>
        <taxon>asterids</taxon>
        <taxon>campanulids</taxon>
        <taxon>Asterales</taxon>
        <taxon>Asteraceae</taxon>
        <taxon>Asteroideae</taxon>
        <taxon>Anthemideae</taxon>
        <taxon>Anthemidinae</taxon>
        <taxon>Tanacetum</taxon>
    </lineage>
</organism>
<evidence type="ECO:0000313" key="3">
    <source>
        <dbReference type="EMBL" id="GJT82871.1"/>
    </source>
</evidence>
<keyword evidence="1" id="KW-0175">Coiled coil</keyword>
<sequence length="572" mass="65234">MYPRFIQIWLNKQRRLLQPHTRTYPTPILTQKVFSNMKRVSRGYSGIDFSLFPTMISAPETSPSRITSSPSLSPQHTPVSTPSTSQPPNTQPTPDAEEAVPMPHESPLHSVHSLGRDEGSLSLNELTDLCTSLSKKVEGLESELKQTKQTYSTALTKLILRVKKLEQIVKARKSRRRARVVESDDEEDLEDPSKQGRKITEIDQDPSISLVQDEGTSWIQEDIEIQEKISDDTEVVLEEEEPTELVEDQGSGEKGEKEVSTVGAEHSTVIPEVSTAAANLVYIRRSAQKRKDKGKAIMQESEPPKKVKKRVQVQMNTCLAELDHLCRLISKEETHGHVTEESRRLTRMNYFKGNEVRRTLDLYLNRWIKFYPLPPWILKNEKVVKKKVSRKKSLAGKGAEEFAIEIESLGTKYPIVDWKTHVLVENFMYYQIFRADGSSKNYKIFSEMLDDFDRQDVLDLHRLVLQSDVCGIHILLMDNGIAIHMMIENKYPLTQEMLLKMLSRKLEVDHGLTLTFLRMTGCSLLLSETGCFLTSRGGLLLLTLHEELADLYLLRRHVVLTSCGVKLLLNLL</sequence>
<feature type="coiled-coil region" evidence="1">
    <location>
        <begin position="123"/>
        <end position="157"/>
    </location>
</feature>
<proteinExistence type="predicted"/>
<comment type="caution">
    <text evidence="3">The sequence shown here is derived from an EMBL/GenBank/DDBJ whole genome shotgun (WGS) entry which is preliminary data.</text>
</comment>